<feature type="domain" description="HAMP" evidence="7">
    <location>
        <begin position="331"/>
        <end position="377"/>
    </location>
</feature>
<evidence type="ECO:0000313" key="9">
    <source>
        <dbReference type="Proteomes" id="UP000198703"/>
    </source>
</evidence>
<dbReference type="SUPFAM" id="SSF58104">
    <property type="entry name" value="Methyl-accepting chemotaxis protein (MCP) signaling domain"/>
    <property type="match status" value="1"/>
</dbReference>
<dbReference type="SMART" id="SM00304">
    <property type="entry name" value="HAMP"/>
    <property type="match status" value="3"/>
</dbReference>
<dbReference type="PANTHER" id="PTHR43531">
    <property type="entry name" value="PROTEIN ICFG"/>
    <property type="match status" value="1"/>
</dbReference>
<dbReference type="STRING" id="89524.SAMN05444370_103347"/>
<sequence>MRLTLRLQLTLLLVLLTAATAFTARLNWEARESAHASLDTIYADRVVPLRDLKNIADAYAVDVVDLTHKVLDDLFTWEAAVDALDRSKAEIHRLWNGYVATDLTAQETQLVDAARPLMADADAAMADLRAMLLARDAAGLATFRREALYQKIDPISTAIGNLVALQVTEVERVYGLADAALDAAHQRGMQMLGLTTFATVVSFLIVFFSVTGPINRLTGAMKALAAGALETKTPSLGKRNEIGDMAASVEVFKRAMVDLRDSTDARERAEAAARAERAELMTRLGASVGEAVDAASRGDFSHRASTDFADAELNLLAEAVNRLLSAAADGVNAANGAMRAVASGDLQAEMRGEFRGAFAELQSAVTETVSRLRETINAIRQTSGEIDADAIAINDGAQSLSSRAETQAASLEELAATMEEMSATVKTNADNAAIARRLVGETAQQADTGASVMREAVDTMAEIDAGAKRIAEIVTIIDGFAFQTNLLALNAAVEAARAGEAGRGFAVVAGEVRMLAQRSGDAASEIRALINASNEQVAQGVTRVQETGKALDAILGSIHRVAETMEAISDASREQALGVGEIASTLSQLDAATQQNAAMADTSANTAAALRDRSQRLTELMAFFAAKHAERARRAA</sequence>
<keyword evidence="4" id="KW-0807">Transducer</keyword>
<keyword evidence="5" id="KW-0472">Membrane</keyword>
<dbReference type="CDD" id="cd11386">
    <property type="entry name" value="MCP_signal"/>
    <property type="match status" value="1"/>
</dbReference>
<dbReference type="SUPFAM" id="SSF158472">
    <property type="entry name" value="HAMP domain-like"/>
    <property type="match status" value="1"/>
</dbReference>
<accession>A0A1H3Z2I0</accession>
<dbReference type="SMART" id="SM00283">
    <property type="entry name" value="MA"/>
    <property type="match status" value="1"/>
</dbReference>
<dbReference type="Pfam" id="PF18947">
    <property type="entry name" value="HAMP_2"/>
    <property type="match status" value="1"/>
</dbReference>
<dbReference type="Gene3D" id="1.10.287.950">
    <property type="entry name" value="Methyl-accepting chemotaxis protein"/>
    <property type="match status" value="1"/>
</dbReference>
<dbReference type="GO" id="GO:0006935">
    <property type="term" value="P:chemotaxis"/>
    <property type="evidence" value="ECO:0007669"/>
    <property type="project" value="UniProtKB-KW"/>
</dbReference>
<feature type="domain" description="Methyl-accepting transducer" evidence="6">
    <location>
        <begin position="382"/>
        <end position="611"/>
    </location>
</feature>
<organism evidence="8 9">
    <name type="scientific">Rubrimonas cliftonensis</name>
    <dbReference type="NCBI Taxonomy" id="89524"/>
    <lineage>
        <taxon>Bacteria</taxon>
        <taxon>Pseudomonadati</taxon>
        <taxon>Pseudomonadota</taxon>
        <taxon>Alphaproteobacteria</taxon>
        <taxon>Rhodobacterales</taxon>
        <taxon>Paracoccaceae</taxon>
        <taxon>Rubrimonas</taxon>
    </lineage>
</organism>
<keyword evidence="5" id="KW-1133">Transmembrane helix</keyword>
<dbReference type="InterPro" id="IPR051310">
    <property type="entry name" value="MCP_chemotaxis"/>
</dbReference>
<comment type="subcellular location">
    <subcellularLocation>
        <location evidence="1">Membrane</location>
    </subcellularLocation>
</comment>
<dbReference type="PROSITE" id="PS50885">
    <property type="entry name" value="HAMP"/>
    <property type="match status" value="2"/>
</dbReference>
<evidence type="ECO:0000256" key="5">
    <source>
        <dbReference type="SAM" id="Phobius"/>
    </source>
</evidence>
<keyword evidence="2" id="KW-0145">Chemotaxis</keyword>
<dbReference type="OrthoDB" id="5349256at2"/>
<evidence type="ECO:0000256" key="3">
    <source>
        <dbReference type="ARBA" id="ARBA00029447"/>
    </source>
</evidence>
<keyword evidence="5" id="KW-0812">Transmembrane</keyword>
<dbReference type="GO" id="GO:0007165">
    <property type="term" value="P:signal transduction"/>
    <property type="evidence" value="ECO:0007669"/>
    <property type="project" value="UniProtKB-KW"/>
</dbReference>
<dbReference type="Pfam" id="PF00015">
    <property type="entry name" value="MCPsignal"/>
    <property type="match status" value="1"/>
</dbReference>
<evidence type="ECO:0000256" key="1">
    <source>
        <dbReference type="ARBA" id="ARBA00004370"/>
    </source>
</evidence>
<comment type="similarity">
    <text evidence="3">Belongs to the methyl-accepting chemotaxis (MCP) protein family.</text>
</comment>
<dbReference type="PANTHER" id="PTHR43531:SF11">
    <property type="entry name" value="METHYL-ACCEPTING CHEMOTAXIS PROTEIN 3"/>
    <property type="match status" value="1"/>
</dbReference>
<name>A0A1H3Z2I0_9RHOB</name>
<evidence type="ECO:0000259" key="6">
    <source>
        <dbReference type="PROSITE" id="PS50111"/>
    </source>
</evidence>
<dbReference type="RefSeq" id="WP_093250936.1">
    <property type="nucleotide sequence ID" value="NZ_FNQM01000003.1"/>
</dbReference>
<dbReference type="GO" id="GO:0005886">
    <property type="term" value="C:plasma membrane"/>
    <property type="evidence" value="ECO:0007669"/>
    <property type="project" value="UniProtKB-SubCell"/>
</dbReference>
<evidence type="ECO:0000256" key="2">
    <source>
        <dbReference type="ARBA" id="ARBA00022500"/>
    </source>
</evidence>
<feature type="transmembrane region" description="Helical" evidence="5">
    <location>
        <begin position="191"/>
        <end position="212"/>
    </location>
</feature>
<proteinExistence type="inferred from homology"/>
<dbReference type="FunFam" id="1.10.287.950:FF:000001">
    <property type="entry name" value="Methyl-accepting chemotaxis sensory transducer"/>
    <property type="match status" value="1"/>
</dbReference>
<dbReference type="InterPro" id="IPR003660">
    <property type="entry name" value="HAMP_dom"/>
</dbReference>
<dbReference type="InterPro" id="IPR004089">
    <property type="entry name" value="MCPsignal_dom"/>
</dbReference>
<dbReference type="PROSITE" id="PS50111">
    <property type="entry name" value="CHEMOTAXIS_TRANSDUC_2"/>
    <property type="match status" value="1"/>
</dbReference>
<evidence type="ECO:0000259" key="7">
    <source>
        <dbReference type="PROSITE" id="PS50885"/>
    </source>
</evidence>
<dbReference type="Gene3D" id="1.10.8.500">
    <property type="entry name" value="HAMP domain in histidine kinase"/>
    <property type="match status" value="1"/>
</dbReference>
<evidence type="ECO:0000313" key="8">
    <source>
        <dbReference type="EMBL" id="SEA17658.1"/>
    </source>
</evidence>
<dbReference type="EMBL" id="FNQM01000003">
    <property type="protein sequence ID" value="SEA17658.1"/>
    <property type="molecule type" value="Genomic_DNA"/>
</dbReference>
<keyword evidence="9" id="KW-1185">Reference proteome</keyword>
<evidence type="ECO:0000256" key="4">
    <source>
        <dbReference type="PROSITE-ProRule" id="PRU00284"/>
    </source>
</evidence>
<dbReference type="Proteomes" id="UP000198703">
    <property type="component" value="Unassembled WGS sequence"/>
</dbReference>
<reference evidence="8 9" key="1">
    <citation type="submission" date="2016-10" db="EMBL/GenBank/DDBJ databases">
        <authorList>
            <person name="de Groot N.N."/>
        </authorList>
    </citation>
    <scope>NUCLEOTIDE SEQUENCE [LARGE SCALE GENOMIC DNA]</scope>
    <source>
        <strain evidence="8 9">DSM 15345</strain>
    </source>
</reference>
<dbReference type="AlphaFoldDB" id="A0A1H3Z2I0"/>
<dbReference type="Pfam" id="PF00672">
    <property type="entry name" value="HAMP"/>
    <property type="match status" value="1"/>
</dbReference>
<feature type="domain" description="HAMP" evidence="7">
    <location>
        <begin position="208"/>
        <end position="261"/>
    </location>
</feature>
<gene>
    <name evidence="8" type="ORF">SAMN05444370_103347</name>
</gene>
<protein>
    <submittedName>
        <fullName evidence="8">Methyl-accepting chemotaxis protein</fullName>
    </submittedName>
</protein>